<dbReference type="GO" id="GO:0005634">
    <property type="term" value="C:nucleus"/>
    <property type="evidence" value="ECO:0007669"/>
    <property type="project" value="UniProtKB-SubCell"/>
</dbReference>
<dbReference type="InterPro" id="IPR011598">
    <property type="entry name" value="bHLH_dom"/>
</dbReference>
<evidence type="ECO:0000256" key="1">
    <source>
        <dbReference type="ARBA" id="ARBA00004123"/>
    </source>
</evidence>
<evidence type="ECO:0000256" key="4">
    <source>
        <dbReference type="ARBA" id="ARBA00023242"/>
    </source>
</evidence>
<dbReference type="GO" id="GO:0046983">
    <property type="term" value="F:protein dimerization activity"/>
    <property type="evidence" value="ECO:0007669"/>
    <property type="project" value="InterPro"/>
</dbReference>
<keyword evidence="4" id="KW-0539">Nucleus</keyword>
<name>A0AAN9KL11_CLITE</name>
<evidence type="ECO:0000256" key="3">
    <source>
        <dbReference type="ARBA" id="ARBA00023163"/>
    </source>
</evidence>
<dbReference type="PANTHER" id="PTHR31945:SF20">
    <property type="entry name" value="TRANSCRIPTION FACTOR DYT1"/>
    <property type="match status" value="1"/>
</dbReference>
<dbReference type="SMART" id="SM00353">
    <property type="entry name" value="HLH"/>
    <property type="match status" value="1"/>
</dbReference>
<comment type="subcellular location">
    <subcellularLocation>
        <location evidence="1">Nucleus</location>
    </subcellularLocation>
</comment>
<protein>
    <recommendedName>
        <fullName evidence="5">BHLH domain-containing protein</fullName>
    </recommendedName>
</protein>
<evidence type="ECO:0000313" key="7">
    <source>
        <dbReference type="Proteomes" id="UP001359559"/>
    </source>
</evidence>
<keyword evidence="3" id="KW-0804">Transcription</keyword>
<reference evidence="6 7" key="1">
    <citation type="submission" date="2024-01" db="EMBL/GenBank/DDBJ databases">
        <title>The genomes of 5 underutilized Papilionoideae crops provide insights into root nodulation and disease resistance.</title>
        <authorList>
            <person name="Yuan L."/>
        </authorList>
    </citation>
    <scope>NUCLEOTIDE SEQUENCE [LARGE SCALE GENOMIC DNA]</scope>
    <source>
        <strain evidence="6">LY-2023</strain>
        <tissue evidence="6">Leaf</tissue>
    </source>
</reference>
<keyword evidence="2" id="KW-0805">Transcription regulation</keyword>
<dbReference type="Gene3D" id="4.10.280.10">
    <property type="entry name" value="Helix-loop-helix DNA-binding domain"/>
    <property type="match status" value="1"/>
</dbReference>
<dbReference type="EMBL" id="JAYKXN010000001">
    <property type="protein sequence ID" value="KAK7319575.1"/>
    <property type="molecule type" value="Genomic_DNA"/>
</dbReference>
<dbReference type="InterPro" id="IPR051358">
    <property type="entry name" value="TF_AMS/ICE1/BHLH6-like"/>
</dbReference>
<accession>A0AAN9KL11</accession>
<feature type="domain" description="BHLH" evidence="5">
    <location>
        <begin position="41"/>
        <end position="90"/>
    </location>
</feature>
<dbReference type="Proteomes" id="UP001359559">
    <property type="component" value="Unassembled WGS sequence"/>
</dbReference>
<sequence>MEHVYEDRLYVSLDELCFNAEDGGNNMGRMSMKNYDDDTKVFKSKNLETERRRREKLSARLLKLRSLVPIITNMNKATIVDDAITYIKKLQDKVKSLGQELCEMEATSEEIAEPKKEGFDAAEEMKKWGIQEKVRVTKIDGNKFWVKMIIEKKRGRFRKLMEAMSTFSLELMDTNVTTVKGAFLITTCMQGMDGEAREVQQTKELLLDIIKAT</sequence>
<dbReference type="PANTHER" id="PTHR31945">
    <property type="entry name" value="TRANSCRIPTION FACTOR SCREAM2-RELATED"/>
    <property type="match status" value="1"/>
</dbReference>
<dbReference type="Pfam" id="PF00010">
    <property type="entry name" value="HLH"/>
    <property type="match status" value="1"/>
</dbReference>
<evidence type="ECO:0000256" key="2">
    <source>
        <dbReference type="ARBA" id="ARBA00023015"/>
    </source>
</evidence>
<evidence type="ECO:0000259" key="5">
    <source>
        <dbReference type="PROSITE" id="PS50888"/>
    </source>
</evidence>
<gene>
    <name evidence="6" type="ORF">RJT34_04298</name>
</gene>
<dbReference type="InterPro" id="IPR036638">
    <property type="entry name" value="HLH_DNA-bd_sf"/>
</dbReference>
<organism evidence="6 7">
    <name type="scientific">Clitoria ternatea</name>
    <name type="common">Butterfly pea</name>
    <dbReference type="NCBI Taxonomy" id="43366"/>
    <lineage>
        <taxon>Eukaryota</taxon>
        <taxon>Viridiplantae</taxon>
        <taxon>Streptophyta</taxon>
        <taxon>Embryophyta</taxon>
        <taxon>Tracheophyta</taxon>
        <taxon>Spermatophyta</taxon>
        <taxon>Magnoliopsida</taxon>
        <taxon>eudicotyledons</taxon>
        <taxon>Gunneridae</taxon>
        <taxon>Pentapetalae</taxon>
        <taxon>rosids</taxon>
        <taxon>fabids</taxon>
        <taxon>Fabales</taxon>
        <taxon>Fabaceae</taxon>
        <taxon>Papilionoideae</taxon>
        <taxon>50 kb inversion clade</taxon>
        <taxon>NPAAA clade</taxon>
        <taxon>indigoferoid/millettioid clade</taxon>
        <taxon>Phaseoleae</taxon>
        <taxon>Clitoria</taxon>
    </lineage>
</organism>
<keyword evidence="7" id="KW-1185">Reference proteome</keyword>
<proteinExistence type="predicted"/>
<dbReference type="Pfam" id="PF22754">
    <property type="entry name" value="bHLH-TF_ACT-like_plant"/>
    <property type="match status" value="1"/>
</dbReference>
<dbReference type="AlphaFoldDB" id="A0AAN9KL11"/>
<dbReference type="GO" id="GO:0043565">
    <property type="term" value="F:sequence-specific DNA binding"/>
    <property type="evidence" value="ECO:0007669"/>
    <property type="project" value="TreeGrafter"/>
</dbReference>
<evidence type="ECO:0000313" key="6">
    <source>
        <dbReference type="EMBL" id="KAK7319575.1"/>
    </source>
</evidence>
<dbReference type="InterPro" id="IPR054502">
    <property type="entry name" value="bHLH-TF_ACT-like_plant"/>
</dbReference>
<dbReference type="PROSITE" id="PS50888">
    <property type="entry name" value="BHLH"/>
    <property type="match status" value="1"/>
</dbReference>
<comment type="caution">
    <text evidence="6">The sequence shown here is derived from an EMBL/GenBank/DDBJ whole genome shotgun (WGS) entry which is preliminary data.</text>
</comment>
<dbReference type="SUPFAM" id="SSF47459">
    <property type="entry name" value="HLH, helix-loop-helix DNA-binding domain"/>
    <property type="match status" value="1"/>
</dbReference>
<dbReference type="GO" id="GO:0003700">
    <property type="term" value="F:DNA-binding transcription factor activity"/>
    <property type="evidence" value="ECO:0007669"/>
    <property type="project" value="TreeGrafter"/>
</dbReference>